<evidence type="ECO:0000256" key="8">
    <source>
        <dbReference type="PIRSR" id="PIRSR000862-1"/>
    </source>
</evidence>
<feature type="active site" description="Charge relay system" evidence="8">
    <location>
        <position position="340"/>
    </location>
</feature>
<dbReference type="InterPro" id="IPR000073">
    <property type="entry name" value="AB_hydrolase_1"/>
</dbReference>
<evidence type="ECO:0000256" key="3">
    <source>
        <dbReference type="ARBA" id="ARBA00022801"/>
    </source>
</evidence>
<feature type="signal peptide" evidence="9">
    <location>
        <begin position="1"/>
        <end position="20"/>
    </location>
</feature>
<dbReference type="Pfam" id="PF00561">
    <property type="entry name" value="Abhydrolase_1"/>
    <property type="match status" value="1"/>
</dbReference>
<organism evidence="11 12">
    <name type="scientific">Anaeramoeba flamelloides</name>
    <dbReference type="NCBI Taxonomy" id="1746091"/>
    <lineage>
        <taxon>Eukaryota</taxon>
        <taxon>Metamonada</taxon>
        <taxon>Anaeramoebidae</taxon>
        <taxon>Anaeramoeba</taxon>
    </lineage>
</organism>
<feature type="active site" description="Charge relay system" evidence="8">
    <location>
        <position position="373"/>
    </location>
</feature>
<evidence type="ECO:0000259" key="10">
    <source>
        <dbReference type="Pfam" id="PF00561"/>
    </source>
</evidence>
<dbReference type="FunFam" id="3.40.50.1820:FF:000057">
    <property type="entry name" value="Lipase"/>
    <property type="match status" value="1"/>
</dbReference>
<gene>
    <name evidence="11" type="ORF">M0812_15735</name>
</gene>
<dbReference type="Gene3D" id="3.40.50.1820">
    <property type="entry name" value="alpha/beta hydrolase"/>
    <property type="match status" value="1"/>
</dbReference>
<dbReference type="PANTHER" id="PTHR11005">
    <property type="entry name" value="LYSOSOMAL ACID LIPASE-RELATED"/>
    <property type="match status" value="1"/>
</dbReference>
<evidence type="ECO:0000256" key="1">
    <source>
        <dbReference type="ARBA" id="ARBA00010701"/>
    </source>
</evidence>
<reference evidence="11" key="1">
    <citation type="submission" date="2022-08" db="EMBL/GenBank/DDBJ databases">
        <title>Novel sulphate-reducing endosymbionts in the free-living metamonad Anaeramoeba.</title>
        <authorList>
            <person name="Jerlstrom-Hultqvist J."/>
            <person name="Cepicka I."/>
            <person name="Gallot-Lavallee L."/>
            <person name="Salas-Leiva D."/>
            <person name="Curtis B.A."/>
            <person name="Zahonova K."/>
            <person name="Pipaliya S."/>
            <person name="Dacks J."/>
            <person name="Roger A.J."/>
        </authorList>
    </citation>
    <scope>NUCLEOTIDE SEQUENCE</scope>
    <source>
        <strain evidence="11">Busselton2</strain>
    </source>
</reference>
<keyword evidence="3 7" id="KW-0378">Hydrolase</keyword>
<feature type="active site" description="Nucleophile" evidence="8">
    <location>
        <position position="163"/>
    </location>
</feature>
<evidence type="ECO:0000256" key="2">
    <source>
        <dbReference type="ARBA" id="ARBA00022729"/>
    </source>
</evidence>
<keyword evidence="6" id="KW-0325">Glycoprotein</keyword>
<evidence type="ECO:0000256" key="7">
    <source>
        <dbReference type="PIRNR" id="PIRNR000862"/>
    </source>
</evidence>
<dbReference type="GO" id="GO:0016042">
    <property type="term" value="P:lipid catabolic process"/>
    <property type="evidence" value="ECO:0007669"/>
    <property type="project" value="UniProtKB-KW"/>
</dbReference>
<name>A0AAV7ZH07_9EUKA</name>
<keyword evidence="5" id="KW-0443">Lipid metabolism</keyword>
<feature type="domain" description="AB hydrolase-1" evidence="10">
    <location>
        <begin position="66"/>
        <end position="378"/>
    </location>
</feature>
<dbReference type="AlphaFoldDB" id="A0AAV7ZH07"/>
<evidence type="ECO:0000313" key="12">
    <source>
        <dbReference type="Proteomes" id="UP001146793"/>
    </source>
</evidence>
<evidence type="ECO:0000256" key="5">
    <source>
        <dbReference type="ARBA" id="ARBA00023098"/>
    </source>
</evidence>
<evidence type="ECO:0000256" key="4">
    <source>
        <dbReference type="ARBA" id="ARBA00022963"/>
    </source>
</evidence>
<keyword evidence="2 9" id="KW-0732">Signal</keyword>
<evidence type="ECO:0000313" key="11">
    <source>
        <dbReference type="EMBL" id="KAJ3439697.1"/>
    </source>
</evidence>
<keyword evidence="4 7" id="KW-0442">Lipid degradation</keyword>
<dbReference type="PIRSF" id="PIRSF000862">
    <property type="entry name" value="Steryl_ester_lip"/>
    <property type="match status" value="1"/>
</dbReference>
<dbReference type="GO" id="GO:0016788">
    <property type="term" value="F:hydrolase activity, acting on ester bonds"/>
    <property type="evidence" value="ECO:0007669"/>
    <property type="project" value="InterPro"/>
</dbReference>
<sequence length="406" mass="47011">MKYLLCFLFFFLFFYPSVRCLKEDPDIKRDVTQMITSKGYPCELLTVTTEDDFYLGLHNMPNPGKPPVILWHGIAQNAASWTCNFPGEDLIYFLYDAGFDVYLGNSRGNNYSMSSKLYNPKKDPKDFFNNCYIDYMTKYDLPATVDYILEKTGFEKIAYVGHSQGTIINFAALASNPDYASKINFFAALAPAVFLKHTNSSLIRLVEEFVDNNNIFDLFDLFHTYNLDINNPVLKIVMSYLCKLLPTACDSIFWMVAGYDPKHLNITRNPVYVAHLDSLPLRDMKMLDQWTHTGRFQMFDFGNDQDNYIHYGQNTPPLYQLSNIIPGKAPKMMIFYGGNDLLADPYDVEHYLLPRLNPDLFWEKPIFISDYSHADFLWAQNAKDLIYKKIVNALLQLDFGKVNNYF</sequence>
<dbReference type="InterPro" id="IPR029058">
    <property type="entry name" value="AB_hydrolase_fold"/>
</dbReference>
<comment type="similarity">
    <text evidence="1 7">Belongs to the AB hydrolase superfamily. Lipase family.</text>
</comment>
<dbReference type="EMBL" id="JANTQA010000032">
    <property type="protein sequence ID" value="KAJ3439697.1"/>
    <property type="molecule type" value="Genomic_DNA"/>
</dbReference>
<comment type="caution">
    <text evidence="11">The sequence shown here is derived from an EMBL/GenBank/DDBJ whole genome shotgun (WGS) entry which is preliminary data.</text>
</comment>
<evidence type="ECO:0000256" key="9">
    <source>
        <dbReference type="SAM" id="SignalP"/>
    </source>
</evidence>
<accession>A0AAV7ZH07</accession>
<protein>
    <recommendedName>
        <fullName evidence="7">Lipase</fullName>
    </recommendedName>
</protein>
<dbReference type="InterPro" id="IPR025483">
    <property type="entry name" value="Lipase_euk"/>
</dbReference>
<proteinExistence type="inferred from homology"/>
<feature type="chain" id="PRO_5043731473" description="Lipase" evidence="9">
    <location>
        <begin position="21"/>
        <end position="406"/>
    </location>
</feature>
<evidence type="ECO:0000256" key="6">
    <source>
        <dbReference type="ARBA" id="ARBA00023180"/>
    </source>
</evidence>
<dbReference type="SUPFAM" id="SSF53474">
    <property type="entry name" value="alpha/beta-Hydrolases"/>
    <property type="match status" value="1"/>
</dbReference>
<dbReference type="Proteomes" id="UP001146793">
    <property type="component" value="Unassembled WGS sequence"/>
</dbReference>